<dbReference type="EMBL" id="MT142432">
    <property type="protein sequence ID" value="QJA80700.1"/>
    <property type="molecule type" value="Genomic_DNA"/>
</dbReference>
<protein>
    <submittedName>
        <fullName evidence="1">Uncharacterized protein</fullName>
    </submittedName>
</protein>
<organism evidence="1">
    <name type="scientific">viral metagenome</name>
    <dbReference type="NCBI Taxonomy" id="1070528"/>
    <lineage>
        <taxon>unclassified sequences</taxon>
        <taxon>metagenomes</taxon>
        <taxon>organismal metagenomes</taxon>
    </lineage>
</organism>
<gene>
    <name evidence="1" type="ORF">MM415A00670_0009</name>
</gene>
<dbReference type="AlphaFoldDB" id="A0A6M3KFW1"/>
<name>A0A6M3KFW1_9ZZZZ</name>
<evidence type="ECO:0000313" key="1">
    <source>
        <dbReference type="EMBL" id="QJA80700.1"/>
    </source>
</evidence>
<proteinExistence type="predicted"/>
<accession>A0A6M3KFW1</accession>
<reference evidence="1" key="1">
    <citation type="submission" date="2020-03" db="EMBL/GenBank/DDBJ databases">
        <title>The deep terrestrial virosphere.</title>
        <authorList>
            <person name="Holmfeldt K."/>
            <person name="Nilsson E."/>
            <person name="Simone D."/>
            <person name="Lopez-Fernandez M."/>
            <person name="Wu X."/>
            <person name="de Brujin I."/>
            <person name="Lundin D."/>
            <person name="Andersson A."/>
            <person name="Bertilsson S."/>
            <person name="Dopson M."/>
        </authorList>
    </citation>
    <scope>NUCLEOTIDE SEQUENCE</scope>
    <source>
        <strain evidence="1">MM415A00670</strain>
    </source>
</reference>
<sequence>MSVLDSLIRAAHSDMALRHGLINDISQHSDREQMKRVGLDFIRSGDFSAEGIRKFAVERGLGTDQMMGLVQLVKAFKEERPEVFSIVTGEGSGAPKGMWGKRSSTKGMVDVGSLPKEELPVTVEEEVVTDPSRGLPSGTVLKKTRKGDRVSDIGVLHKPEKETSITEEVVKPGGIYKPGTVLKKKYVSGKLVDTTVMQSPDKPEFTEAKAKQIILQLKKEIHRFETSGGLDPMLLEMMAAIRPDRAKEIMKMPTEKIVEETQKMINYMKQFVGDGKDPLGLFGD</sequence>